<name>A0ABN2HE44_9ACTN</name>
<proteinExistence type="inferred from homology"/>
<evidence type="ECO:0000256" key="5">
    <source>
        <dbReference type="ARBA" id="ARBA00022989"/>
    </source>
</evidence>
<keyword evidence="9" id="KW-1185">Reference proteome</keyword>
<evidence type="ECO:0000313" key="8">
    <source>
        <dbReference type="EMBL" id="GAA1686003.1"/>
    </source>
</evidence>
<dbReference type="PANTHER" id="PTHR33452:SF1">
    <property type="entry name" value="INNER MEMBRANE PROTEIN YPHA-RELATED"/>
    <property type="match status" value="1"/>
</dbReference>
<evidence type="ECO:0000256" key="2">
    <source>
        <dbReference type="ARBA" id="ARBA00006679"/>
    </source>
</evidence>
<evidence type="ECO:0008006" key="10">
    <source>
        <dbReference type="Google" id="ProtNLM"/>
    </source>
</evidence>
<evidence type="ECO:0000256" key="7">
    <source>
        <dbReference type="SAM" id="Phobius"/>
    </source>
</evidence>
<dbReference type="PANTHER" id="PTHR33452">
    <property type="entry name" value="OXIDOREDUCTASE CATD-RELATED"/>
    <property type="match status" value="1"/>
</dbReference>
<comment type="similarity">
    <text evidence="2">Belongs to the DoxX family.</text>
</comment>
<dbReference type="RefSeq" id="WP_344311674.1">
    <property type="nucleotide sequence ID" value="NZ_BAAANY010000014.1"/>
</dbReference>
<dbReference type="Pfam" id="PF07681">
    <property type="entry name" value="DoxX"/>
    <property type="match status" value="1"/>
</dbReference>
<dbReference type="InterPro" id="IPR032808">
    <property type="entry name" value="DoxX"/>
</dbReference>
<sequence>MTSITKDNQLVTDRPTAQEASTARSVGLLVLRLMVGVVLVVHGIPKLANPAAFIHEVAGLGVPIPVVCGSLQIAGEVGLGLALLIGLMSRTAGVLVAVMMGLTWVIVHVPQGLLGKTGISGESAVLLGLAGVAIALLGGGAYGADTLLAKLRKAR</sequence>
<feature type="transmembrane region" description="Helical" evidence="7">
    <location>
        <begin position="26"/>
        <end position="44"/>
    </location>
</feature>
<dbReference type="EMBL" id="BAAANY010000014">
    <property type="protein sequence ID" value="GAA1686003.1"/>
    <property type="molecule type" value="Genomic_DNA"/>
</dbReference>
<keyword evidence="6 7" id="KW-0472">Membrane</keyword>
<evidence type="ECO:0000256" key="1">
    <source>
        <dbReference type="ARBA" id="ARBA00004651"/>
    </source>
</evidence>
<dbReference type="InterPro" id="IPR051907">
    <property type="entry name" value="DoxX-like_oxidoreductase"/>
</dbReference>
<evidence type="ECO:0000256" key="6">
    <source>
        <dbReference type="ARBA" id="ARBA00023136"/>
    </source>
</evidence>
<evidence type="ECO:0000256" key="3">
    <source>
        <dbReference type="ARBA" id="ARBA00022475"/>
    </source>
</evidence>
<evidence type="ECO:0000256" key="4">
    <source>
        <dbReference type="ARBA" id="ARBA00022692"/>
    </source>
</evidence>
<reference evidence="8 9" key="1">
    <citation type="journal article" date="2019" name="Int. J. Syst. Evol. Microbiol.">
        <title>The Global Catalogue of Microorganisms (GCM) 10K type strain sequencing project: providing services to taxonomists for standard genome sequencing and annotation.</title>
        <authorList>
            <consortium name="The Broad Institute Genomics Platform"/>
            <consortium name="The Broad Institute Genome Sequencing Center for Infectious Disease"/>
            <person name="Wu L."/>
            <person name="Ma J."/>
        </authorList>
    </citation>
    <scope>NUCLEOTIDE SEQUENCE [LARGE SCALE GENOMIC DNA]</scope>
    <source>
        <strain evidence="8 9">JCM 14718</strain>
    </source>
</reference>
<gene>
    <name evidence="8" type="ORF">GCM10009765_39120</name>
</gene>
<evidence type="ECO:0000313" key="9">
    <source>
        <dbReference type="Proteomes" id="UP001500618"/>
    </source>
</evidence>
<comment type="subcellular location">
    <subcellularLocation>
        <location evidence="1">Cell membrane</location>
        <topology evidence="1">Multi-pass membrane protein</topology>
    </subcellularLocation>
</comment>
<feature type="transmembrane region" description="Helical" evidence="7">
    <location>
        <begin position="92"/>
        <end position="113"/>
    </location>
</feature>
<protein>
    <recommendedName>
        <fullName evidence="10">DoxX family membrane protein</fullName>
    </recommendedName>
</protein>
<comment type="caution">
    <text evidence="8">The sequence shown here is derived from an EMBL/GenBank/DDBJ whole genome shotgun (WGS) entry which is preliminary data.</text>
</comment>
<feature type="transmembrane region" description="Helical" evidence="7">
    <location>
        <begin position="64"/>
        <end position="85"/>
    </location>
</feature>
<feature type="transmembrane region" description="Helical" evidence="7">
    <location>
        <begin position="125"/>
        <end position="148"/>
    </location>
</feature>
<keyword evidence="5 7" id="KW-1133">Transmembrane helix</keyword>
<dbReference type="Proteomes" id="UP001500618">
    <property type="component" value="Unassembled WGS sequence"/>
</dbReference>
<organism evidence="8 9">
    <name type="scientific">Fodinicola feengrottensis</name>
    <dbReference type="NCBI Taxonomy" id="435914"/>
    <lineage>
        <taxon>Bacteria</taxon>
        <taxon>Bacillati</taxon>
        <taxon>Actinomycetota</taxon>
        <taxon>Actinomycetes</taxon>
        <taxon>Mycobacteriales</taxon>
        <taxon>Fodinicola</taxon>
    </lineage>
</organism>
<accession>A0ABN2HE44</accession>
<keyword evidence="3" id="KW-1003">Cell membrane</keyword>
<keyword evidence="4 7" id="KW-0812">Transmembrane</keyword>